<dbReference type="OMA" id="EKLYKWA"/>
<dbReference type="EMBL" id="LGTL01000001">
    <property type="protein sequence ID" value="KPA85632.1"/>
    <property type="molecule type" value="Genomic_DNA"/>
</dbReference>
<comment type="caution">
    <text evidence="2">The sequence shown here is derived from an EMBL/GenBank/DDBJ whole genome shotgun (WGS) entry which is preliminary data.</text>
</comment>
<reference evidence="2 3" key="1">
    <citation type="submission" date="2015-07" db="EMBL/GenBank/DDBJ databases">
        <title>High-quality genome of monoxenous trypanosomatid Leptomonas pyrrhocoris.</title>
        <authorList>
            <person name="Flegontov P."/>
            <person name="Butenko A."/>
            <person name="Firsov S."/>
            <person name="Vlcek C."/>
            <person name="Logacheva M.D."/>
            <person name="Field M."/>
            <person name="Filatov D."/>
            <person name="Flegontova O."/>
            <person name="Gerasimov E."/>
            <person name="Jackson A.P."/>
            <person name="Kelly S."/>
            <person name="Opperdoes F."/>
            <person name="O'Reilly A."/>
            <person name="Votypka J."/>
            <person name="Yurchenko V."/>
            <person name="Lukes J."/>
        </authorList>
    </citation>
    <scope>NUCLEOTIDE SEQUENCE [LARGE SCALE GENOMIC DNA]</scope>
    <source>
        <strain evidence="2">H10</strain>
    </source>
</reference>
<evidence type="ECO:0000313" key="3">
    <source>
        <dbReference type="Proteomes" id="UP000037923"/>
    </source>
</evidence>
<evidence type="ECO:0000313" key="2">
    <source>
        <dbReference type="EMBL" id="KPA85632.1"/>
    </source>
</evidence>
<dbReference type="AlphaFoldDB" id="A0A0N0DZS4"/>
<evidence type="ECO:0000256" key="1">
    <source>
        <dbReference type="SAM" id="MobiDB-lite"/>
    </source>
</evidence>
<proteinExistence type="predicted"/>
<feature type="region of interest" description="Disordered" evidence="1">
    <location>
        <begin position="444"/>
        <end position="486"/>
    </location>
</feature>
<dbReference type="InterPro" id="IPR018490">
    <property type="entry name" value="cNMP-bd_dom_sf"/>
</dbReference>
<accession>A0A0N0DZS4</accession>
<dbReference type="GeneID" id="26900333"/>
<evidence type="ECO:0008006" key="4">
    <source>
        <dbReference type="Google" id="ProtNLM"/>
    </source>
</evidence>
<feature type="compositionally biased region" description="Low complexity" evidence="1">
    <location>
        <begin position="190"/>
        <end position="212"/>
    </location>
</feature>
<protein>
    <recommendedName>
        <fullName evidence="4">Cyclic nucleotide-binding domain-containing protein</fullName>
    </recommendedName>
</protein>
<dbReference type="Gene3D" id="2.60.120.10">
    <property type="entry name" value="Jelly Rolls"/>
    <property type="match status" value="1"/>
</dbReference>
<gene>
    <name evidence="2" type="ORF">ABB37_00035</name>
</gene>
<organism evidence="2 3">
    <name type="scientific">Leptomonas pyrrhocoris</name>
    <name type="common">Firebug parasite</name>
    <dbReference type="NCBI Taxonomy" id="157538"/>
    <lineage>
        <taxon>Eukaryota</taxon>
        <taxon>Discoba</taxon>
        <taxon>Euglenozoa</taxon>
        <taxon>Kinetoplastea</taxon>
        <taxon>Metakinetoplastina</taxon>
        <taxon>Trypanosomatida</taxon>
        <taxon>Trypanosomatidae</taxon>
        <taxon>Leishmaniinae</taxon>
        <taxon>Leptomonas</taxon>
    </lineage>
</organism>
<keyword evidence="3" id="KW-1185">Reference proteome</keyword>
<dbReference type="VEuPathDB" id="TriTrypDB:LpyrH10_01_0350"/>
<name>A0A0N0DZS4_LEPPY</name>
<feature type="compositionally biased region" description="Low complexity" evidence="1">
    <location>
        <begin position="273"/>
        <end position="285"/>
    </location>
</feature>
<dbReference type="InterPro" id="IPR014710">
    <property type="entry name" value="RmlC-like_jellyroll"/>
</dbReference>
<dbReference type="RefSeq" id="XP_015664071.1">
    <property type="nucleotide sequence ID" value="XM_015796063.1"/>
</dbReference>
<dbReference type="Proteomes" id="UP000037923">
    <property type="component" value="Unassembled WGS sequence"/>
</dbReference>
<feature type="compositionally biased region" description="Polar residues" evidence="1">
    <location>
        <begin position="473"/>
        <end position="483"/>
    </location>
</feature>
<feature type="region of interest" description="Disordered" evidence="1">
    <location>
        <begin position="181"/>
        <end position="229"/>
    </location>
</feature>
<feature type="region of interest" description="Disordered" evidence="1">
    <location>
        <begin position="28"/>
        <end position="112"/>
    </location>
</feature>
<feature type="compositionally biased region" description="Low complexity" evidence="1">
    <location>
        <begin position="450"/>
        <end position="465"/>
    </location>
</feature>
<sequence>MKSVAPGHGTVAEQVAALPPLSQLLGLDIAESKGSPRPTGKSNRVNSKRAAAPLNVAKTPVERKEAKQEVLSLPCVTNAPPKKSVLSPSHSEKESTKAASPPPPSPQRYPGGLREWRHVQSTLQLPLVYRAEDNIKLTLRLLRSLPFFSSLLDNDLLTLAETMSVMEVAAAGSVLLRKEASLRPPPLPSPNNSSSPTAAAAAADLTPAAAARAPPPKLDSYDTEAGNDDRATAARPSWVMPAAELFQHFRGQMAEGDPPSLPPACLDAQTPKATTASSGAASLGSRPNAGKCSPNDTEALDQLKEPLFHVPEGWLDESEGVDGVEDSAEPFVIVLLSGHCELRWPRQRGPTEGSDTPDYCAYNVQPGDAMGYALIWSALPPGARYVTLDTCMLLHVSVEGHSHEIKDRLYRACRRANEVVYRAQKTYLAAKLLTPLFAADLPTEEEGGDDAASAATSTTAAVTVGNRSETDNRNASMRSSSVRSGILKPPTRTATLEVLLDLAARQLIPIRVPSETVLLREGLSPATECALYFVVEGSCAVVRRLWSQDQLRLEARKAQLVKELTPPNGLRPVLPTMPSTTSMEVAQLRPGDYCGDLAYLRVDPDHATSIDAAWTAAYWQSTFVPPSAAAAEEEEECGLASSRRAHRRNVESAGGAARAEKAETKSLFRRHKATVITQRSALLYVLLPTAAAEVVRGTVLERMKEHACACRSYTSMLTEHEKLFKWAIYKEKVLWEQSRKATTPLR</sequence>
<feature type="region of interest" description="Disordered" evidence="1">
    <location>
        <begin position="252"/>
        <end position="297"/>
    </location>
</feature>
<dbReference type="SUPFAM" id="SSF51206">
    <property type="entry name" value="cAMP-binding domain-like"/>
    <property type="match status" value="1"/>
</dbReference>
<dbReference type="RefSeq" id="XP_015664072.1">
    <property type="nucleotide sequence ID" value="XM_015796064.1"/>
</dbReference>
<dbReference type="EMBL" id="LGTL01000001">
    <property type="protein sequence ID" value="KPA85633.1"/>
    <property type="molecule type" value="Genomic_DNA"/>
</dbReference>
<dbReference type="OrthoDB" id="273202at2759"/>